<geneLocation type="mitochondrion" evidence="17"/>
<keyword evidence="8" id="KW-1278">Translocase</keyword>
<keyword evidence="11" id="KW-0520">NAD</keyword>
<organism evidence="17">
    <name type="scientific">Allacma fusca</name>
    <dbReference type="NCBI Taxonomy" id="39272"/>
    <lineage>
        <taxon>Eukaryota</taxon>
        <taxon>Metazoa</taxon>
        <taxon>Ecdysozoa</taxon>
        <taxon>Arthropoda</taxon>
        <taxon>Hexapoda</taxon>
        <taxon>Collembola</taxon>
        <taxon>Symphypleona</taxon>
        <taxon>Sminthuridae</taxon>
        <taxon>Allacma</taxon>
    </lineage>
</organism>
<feature type="transmembrane region" description="Helical" evidence="16">
    <location>
        <begin position="83"/>
        <end position="100"/>
    </location>
</feature>
<evidence type="ECO:0000256" key="6">
    <source>
        <dbReference type="ARBA" id="ARBA00022660"/>
    </source>
</evidence>
<dbReference type="EMBL" id="MT547779">
    <property type="protein sequence ID" value="QKX48635.1"/>
    <property type="molecule type" value="Genomic_DNA"/>
</dbReference>
<protein>
    <recommendedName>
        <fullName evidence="4">NADH-ubiquinone oxidoreductase chain 6</fullName>
        <ecNumber evidence="3">7.1.1.2</ecNumber>
    </recommendedName>
    <alternativeName>
        <fullName evidence="14">NADH dehydrogenase subunit 6</fullName>
    </alternativeName>
</protein>
<dbReference type="GO" id="GO:0008137">
    <property type="term" value="F:NADH dehydrogenase (ubiquinone) activity"/>
    <property type="evidence" value="ECO:0007669"/>
    <property type="project" value="UniProtKB-EC"/>
</dbReference>
<evidence type="ECO:0000256" key="15">
    <source>
        <dbReference type="ARBA" id="ARBA00049551"/>
    </source>
</evidence>
<evidence type="ECO:0000256" key="9">
    <source>
        <dbReference type="ARBA" id="ARBA00022982"/>
    </source>
</evidence>
<evidence type="ECO:0000313" key="17">
    <source>
        <dbReference type="EMBL" id="QKX48635.1"/>
    </source>
</evidence>
<feature type="transmembrane region" description="Helical" evidence="16">
    <location>
        <begin position="120"/>
        <end position="143"/>
    </location>
</feature>
<evidence type="ECO:0000256" key="5">
    <source>
        <dbReference type="ARBA" id="ARBA00022448"/>
    </source>
</evidence>
<proteinExistence type="inferred from homology"/>
<evidence type="ECO:0000256" key="11">
    <source>
        <dbReference type="ARBA" id="ARBA00023027"/>
    </source>
</evidence>
<dbReference type="EC" id="7.1.1.2" evidence="3"/>
<keyword evidence="10 16" id="KW-1133">Transmembrane helix</keyword>
<evidence type="ECO:0000256" key="13">
    <source>
        <dbReference type="ARBA" id="ARBA00023136"/>
    </source>
</evidence>
<comment type="catalytic activity">
    <reaction evidence="15">
        <text>a ubiquinone + NADH + 5 H(+)(in) = a ubiquinol + NAD(+) + 4 H(+)(out)</text>
        <dbReference type="Rhea" id="RHEA:29091"/>
        <dbReference type="Rhea" id="RHEA-COMP:9565"/>
        <dbReference type="Rhea" id="RHEA-COMP:9566"/>
        <dbReference type="ChEBI" id="CHEBI:15378"/>
        <dbReference type="ChEBI" id="CHEBI:16389"/>
        <dbReference type="ChEBI" id="CHEBI:17976"/>
        <dbReference type="ChEBI" id="CHEBI:57540"/>
        <dbReference type="ChEBI" id="CHEBI:57945"/>
        <dbReference type="EC" id="7.1.1.2"/>
    </reaction>
</comment>
<dbReference type="GO" id="GO:0031966">
    <property type="term" value="C:mitochondrial membrane"/>
    <property type="evidence" value="ECO:0007669"/>
    <property type="project" value="UniProtKB-SubCell"/>
</dbReference>
<evidence type="ECO:0000256" key="7">
    <source>
        <dbReference type="ARBA" id="ARBA00022692"/>
    </source>
</evidence>
<name>A0A7D5CPV2_9HEXA</name>
<feature type="transmembrane region" description="Helical" evidence="16">
    <location>
        <begin position="12"/>
        <end position="41"/>
    </location>
</feature>
<keyword evidence="13 16" id="KW-0472">Membrane</keyword>
<evidence type="ECO:0000256" key="1">
    <source>
        <dbReference type="ARBA" id="ARBA00004225"/>
    </source>
</evidence>
<dbReference type="PANTHER" id="PTHR11435:SF1">
    <property type="entry name" value="NADH-UBIQUINONE OXIDOREDUCTASE CHAIN 6"/>
    <property type="match status" value="1"/>
</dbReference>
<keyword evidence="6" id="KW-0679">Respiratory chain</keyword>
<dbReference type="PANTHER" id="PTHR11435">
    <property type="entry name" value="NADH UBIQUINONE OXIDOREDUCTASE SUBUNIT ND6"/>
    <property type="match status" value="1"/>
</dbReference>
<gene>
    <name evidence="17" type="primary">ND6</name>
</gene>
<evidence type="ECO:0000256" key="12">
    <source>
        <dbReference type="ARBA" id="ARBA00023128"/>
    </source>
</evidence>
<keyword evidence="9" id="KW-0249">Electron transport</keyword>
<comment type="subcellular location">
    <subcellularLocation>
        <location evidence="1">Mitochondrion membrane</location>
        <topology evidence="1">Multi-pass membrane protein</topology>
    </subcellularLocation>
</comment>
<evidence type="ECO:0000256" key="10">
    <source>
        <dbReference type="ARBA" id="ARBA00022989"/>
    </source>
</evidence>
<keyword evidence="7 16" id="KW-0812">Transmembrane</keyword>
<evidence type="ECO:0000256" key="14">
    <source>
        <dbReference type="ARBA" id="ARBA00031019"/>
    </source>
</evidence>
<evidence type="ECO:0000256" key="8">
    <source>
        <dbReference type="ARBA" id="ARBA00022967"/>
    </source>
</evidence>
<accession>A0A7D5CPV2</accession>
<sequence length="156" mass="17786">MKFMLVSSVMLSTLVLGVTTPMMLALLILLQALILCLILFFLLKTSWFSYILFLIFLGGLMIIFSYMCSLASNEKMEIKINTPRTLFMVMLSIMLSMLWSEEHMILSNESQENIFKMISPLTLTPSVISMIYLLLTLIVIVKITNKKMGALRSNKN</sequence>
<keyword evidence="12 17" id="KW-0496">Mitochondrion</keyword>
<evidence type="ECO:0000256" key="2">
    <source>
        <dbReference type="ARBA" id="ARBA00005698"/>
    </source>
</evidence>
<feature type="transmembrane region" description="Helical" evidence="16">
    <location>
        <begin position="47"/>
        <end position="71"/>
    </location>
</feature>
<dbReference type="InterPro" id="IPR050269">
    <property type="entry name" value="ComplexI_Subunit6"/>
</dbReference>
<evidence type="ECO:0000256" key="3">
    <source>
        <dbReference type="ARBA" id="ARBA00012944"/>
    </source>
</evidence>
<reference evidence="17" key="1">
    <citation type="submission" date="2020-05" db="EMBL/GenBank/DDBJ databases">
        <title>The complete mitochondrial genome of the springtail Allacma fusca, the internal phylogenetic relationships and gene order of Symphypleona.</title>
        <authorList>
            <person name="Nardi F."/>
            <person name="Cucini C."/>
            <person name="Carapelli A."/>
        </authorList>
    </citation>
    <scope>NUCLEOTIDE SEQUENCE</scope>
</reference>
<dbReference type="AlphaFoldDB" id="A0A7D5CPV2"/>
<keyword evidence="5" id="KW-0813">Transport</keyword>
<comment type="similarity">
    <text evidence="2">Belongs to the complex I subunit 6 family.</text>
</comment>
<evidence type="ECO:0000256" key="16">
    <source>
        <dbReference type="SAM" id="Phobius"/>
    </source>
</evidence>
<evidence type="ECO:0000256" key="4">
    <source>
        <dbReference type="ARBA" id="ARBA00021095"/>
    </source>
</evidence>